<gene>
    <name evidence="1" type="ORF">SAE02_25230</name>
</gene>
<keyword evidence="2" id="KW-1185">Reference proteome</keyword>
<evidence type="ECO:0000313" key="2">
    <source>
        <dbReference type="Proteomes" id="UP000321523"/>
    </source>
</evidence>
<dbReference type="AlphaFoldDB" id="A0A512DPG4"/>
<proteinExistence type="predicted"/>
<organism evidence="1 2">
    <name type="scientific">Skermanella aerolata</name>
    <dbReference type="NCBI Taxonomy" id="393310"/>
    <lineage>
        <taxon>Bacteria</taxon>
        <taxon>Pseudomonadati</taxon>
        <taxon>Pseudomonadota</taxon>
        <taxon>Alphaproteobacteria</taxon>
        <taxon>Rhodospirillales</taxon>
        <taxon>Azospirillaceae</taxon>
        <taxon>Skermanella</taxon>
    </lineage>
</organism>
<accession>A0A512DPG4</accession>
<name>A0A512DPG4_9PROT</name>
<reference evidence="1 2" key="1">
    <citation type="submission" date="2019-07" db="EMBL/GenBank/DDBJ databases">
        <title>Whole genome shotgun sequence of Skermanella aerolata NBRC 106429.</title>
        <authorList>
            <person name="Hosoyama A."/>
            <person name="Uohara A."/>
            <person name="Ohji S."/>
            <person name="Ichikawa N."/>
        </authorList>
    </citation>
    <scope>NUCLEOTIDE SEQUENCE [LARGE SCALE GENOMIC DNA]</scope>
    <source>
        <strain evidence="1 2">NBRC 106429</strain>
    </source>
</reference>
<evidence type="ECO:0000313" key="1">
    <source>
        <dbReference type="EMBL" id="GEO38375.1"/>
    </source>
</evidence>
<dbReference type="EMBL" id="BJYZ01000009">
    <property type="protein sequence ID" value="GEO38375.1"/>
    <property type="molecule type" value="Genomic_DNA"/>
</dbReference>
<comment type="caution">
    <text evidence="1">The sequence shown here is derived from an EMBL/GenBank/DDBJ whole genome shotgun (WGS) entry which is preliminary data.</text>
</comment>
<sequence length="154" mass="17834">MLEDKTLIVSQSALEHFPCDLTFFQNVADALRSRDYPTLQIHLLPTGTMWRQYGPHGFRGYVPANLATILDMFKDFSRSHVFTLGGKHCLDVHYRYVHDTLNPEMPDRRRTHRDEYARATKAAIEADMASEQIDIMDACFLALVIHSHPQREIF</sequence>
<protein>
    <submittedName>
        <fullName evidence="1">Uncharacterized protein</fullName>
    </submittedName>
</protein>
<dbReference type="Proteomes" id="UP000321523">
    <property type="component" value="Unassembled WGS sequence"/>
</dbReference>